<reference evidence="2 3" key="1">
    <citation type="submission" date="2019-03" db="EMBL/GenBank/DDBJ databases">
        <title>Deep-cultivation of Planctomycetes and their phenomic and genomic characterization uncovers novel biology.</title>
        <authorList>
            <person name="Wiegand S."/>
            <person name="Jogler M."/>
            <person name="Boedeker C."/>
            <person name="Pinto D."/>
            <person name="Vollmers J."/>
            <person name="Rivas-Marin E."/>
            <person name="Kohn T."/>
            <person name="Peeters S.H."/>
            <person name="Heuer A."/>
            <person name="Rast P."/>
            <person name="Oberbeckmann S."/>
            <person name="Bunk B."/>
            <person name="Jeske O."/>
            <person name="Meyerdierks A."/>
            <person name="Storesund J.E."/>
            <person name="Kallscheuer N."/>
            <person name="Luecker S."/>
            <person name="Lage O.M."/>
            <person name="Pohl T."/>
            <person name="Merkel B.J."/>
            <person name="Hornburger P."/>
            <person name="Mueller R.-W."/>
            <person name="Bruemmer F."/>
            <person name="Labrenz M."/>
            <person name="Spormann A.M."/>
            <person name="Op den Camp H."/>
            <person name="Overmann J."/>
            <person name="Amann R."/>
            <person name="Jetten M.S.M."/>
            <person name="Mascher T."/>
            <person name="Medema M.H."/>
            <person name="Devos D.P."/>
            <person name="Kaster A.-K."/>
            <person name="Ovreas L."/>
            <person name="Rohde M."/>
            <person name="Galperin M.Y."/>
            <person name="Jogler C."/>
        </authorList>
    </citation>
    <scope>NUCLEOTIDE SEQUENCE [LARGE SCALE GENOMIC DNA]</scope>
    <source>
        <strain evidence="2 3">Enr10</strain>
    </source>
</reference>
<dbReference type="InterPro" id="IPR013517">
    <property type="entry name" value="FG-GAP"/>
</dbReference>
<dbReference type="RefSeq" id="WP_145451432.1">
    <property type="nucleotide sequence ID" value="NZ_CP037421.1"/>
</dbReference>
<protein>
    <submittedName>
        <fullName evidence="2">FG-GAP repeat protein</fullName>
    </submittedName>
</protein>
<dbReference type="Pfam" id="PF13517">
    <property type="entry name" value="FG-GAP_3"/>
    <property type="match status" value="3"/>
</dbReference>
<dbReference type="Proteomes" id="UP000315647">
    <property type="component" value="Chromosome"/>
</dbReference>
<dbReference type="Gene3D" id="2.130.10.130">
    <property type="entry name" value="Integrin alpha, N-terminal"/>
    <property type="match status" value="3"/>
</dbReference>
<dbReference type="SUPFAM" id="SSF69318">
    <property type="entry name" value="Integrin alpha N-terminal domain"/>
    <property type="match status" value="2"/>
</dbReference>
<accession>A0A517QCA0</accession>
<dbReference type="PANTHER" id="PTHR46580">
    <property type="entry name" value="SENSOR KINASE-RELATED"/>
    <property type="match status" value="1"/>
</dbReference>
<sequence>MFKGFGISGGKSFLVVLTLVLLGGKAAQLSADEKPRLADSYGFKPLELFKLSDRSSNMLSADMNGDGLNDLILIDNSNSRIDILQQRSGKEEPTSDEISDGVNFIPDDARFKHVKVPVDVSVSALTVGDFNGDGRNDLAYLALPERLIVRYQTENGGWSDRKRIRLADLQPTQWTIAAGDLNFDQRTDLIVLGKNHTYVILQNEKGEFASPRSILNTSPKLGLASIADLNGDGRNDFTYATRDGKDQVLCARLQKEDGHLGPEIRFELSSPRSVTLANIDGKAGSEVLTIDSQTGRLKVQQLENSQSKNGEISKRLTLYGFGEEGSGRNRGFDLGDINGDGLSDVVVSDPEAAQMLVYLQTKDRGLDLGQTYPGLLGVEQLRVEDVNGDGKGEVFVLSEREKIIGVSSLDKQRLSFPKVLPIKGEPLAFELADLDGNHSPELIYVAKVGDKRGYTFQLQALRLNKDGSWSEYQFPSAAPNLDSPKSLVKLDANGDGIYELMAFYGLSRSPKMITLTPKQTPQLITPSGGINLDEIKPESIFIGGPKRDWILTAQNNFARRLILNSDNQWQVVDQFNAPESKARVEGAVNIDLDGQPGDEIVLIDLGVQKLRILRKESNVYRPWKEVEIGEFPFLSAHVADLNGDNRPDLVLFGRGQFGILYSGQTPPTLKEVASYESKLPQAYFTDSVAGDLNGDGHADVVILDLRTHQVEILNFQDKPGLRHALNFKVFEEKTFSRSNRTGVDPREAVIADVTGDKRKDLILLCHDRVLLYPQDDGK</sequence>
<evidence type="ECO:0000313" key="3">
    <source>
        <dbReference type="Proteomes" id="UP000315647"/>
    </source>
</evidence>
<name>A0A517QCA0_9PLAN</name>
<proteinExistence type="predicted"/>
<dbReference type="AlphaFoldDB" id="A0A517QCA0"/>
<dbReference type="InterPro" id="IPR028994">
    <property type="entry name" value="Integrin_alpha_N"/>
</dbReference>
<evidence type="ECO:0000256" key="1">
    <source>
        <dbReference type="ARBA" id="ARBA00022729"/>
    </source>
</evidence>
<organism evidence="2 3">
    <name type="scientific">Gimesia panareensis</name>
    <dbReference type="NCBI Taxonomy" id="2527978"/>
    <lineage>
        <taxon>Bacteria</taxon>
        <taxon>Pseudomonadati</taxon>
        <taxon>Planctomycetota</taxon>
        <taxon>Planctomycetia</taxon>
        <taxon>Planctomycetales</taxon>
        <taxon>Planctomycetaceae</taxon>
        <taxon>Gimesia</taxon>
    </lineage>
</organism>
<gene>
    <name evidence="2" type="ORF">Enr10x_46010</name>
</gene>
<evidence type="ECO:0000313" key="2">
    <source>
        <dbReference type="EMBL" id="QDT29251.1"/>
    </source>
</evidence>
<keyword evidence="3" id="KW-1185">Reference proteome</keyword>
<dbReference type="PANTHER" id="PTHR46580:SF4">
    <property type="entry name" value="ATP_GTP-BINDING PROTEIN"/>
    <property type="match status" value="1"/>
</dbReference>
<dbReference type="EMBL" id="CP037421">
    <property type="protein sequence ID" value="QDT29251.1"/>
    <property type="molecule type" value="Genomic_DNA"/>
</dbReference>
<keyword evidence="1" id="KW-0732">Signal</keyword>